<feature type="signal peptide" evidence="4">
    <location>
        <begin position="1"/>
        <end position="26"/>
    </location>
</feature>
<dbReference type="Pfam" id="PF03480">
    <property type="entry name" value="DctP"/>
    <property type="match status" value="1"/>
</dbReference>
<dbReference type="Proteomes" id="UP000826651">
    <property type="component" value="Unassembled WGS sequence"/>
</dbReference>
<feature type="chain" id="PRO_5045171562" evidence="4">
    <location>
        <begin position="27"/>
        <end position="345"/>
    </location>
</feature>
<dbReference type="PANTHER" id="PTHR33376:SF7">
    <property type="entry name" value="C4-DICARBOXYLATE-BINDING PROTEIN DCTB"/>
    <property type="match status" value="1"/>
</dbReference>
<organism evidence="5 6">
    <name type="scientific">Occultella gossypii</name>
    <dbReference type="NCBI Taxonomy" id="2800820"/>
    <lineage>
        <taxon>Bacteria</taxon>
        <taxon>Bacillati</taxon>
        <taxon>Actinomycetota</taxon>
        <taxon>Actinomycetes</taxon>
        <taxon>Micrococcales</taxon>
        <taxon>Ruaniaceae</taxon>
        <taxon>Occultella</taxon>
    </lineage>
</organism>
<reference evidence="5 6" key="1">
    <citation type="submission" date="2021-04" db="EMBL/GenBank/DDBJ databases">
        <title>Ruania sp. nov., isolated from sandy soil of mangrove forest.</title>
        <authorList>
            <person name="Ge X."/>
            <person name="Huang R."/>
            <person name="Liu W."/>
        </authorList>
    </citation>
    <scope>NUCLEOTIDE SEQUENCE [LARGE SCALE GENOMIC DNA]</scope>
    <source>
        <strain evidence="5 6">N2-46</strain>
    </source>
</reference>
<evidence type="ECO:0000256" key="1">
    <source>
        <dbReference type="ARBA" id="ARBA00009023"/>
    </source>
</evidence>
<comment type="similarity">
    <text evidence="1">Belongs to the bacterial solute-binding protein 7 family.</text>
</comment>
<evidence type="ECO:0000256" key="3">
    <source>
        <dbReference type="ARBA" id="ARBA00022729"/>
    </source>
</evidence>
<dbReference type="CDD" id="cd13603">
    <property type="entry name" value="PBP2_TRAP_Siap_TeaA_like"/>
    <property type="match status" value="1"/>
</dbReference>
<name>A0ABS7S5F1_9MICO</name>
<proteinExistence type="inferred from homology"/>
<evidence type="ECO:0000256" key="4">
    <source>
        <dbReference type="SAM" id="SignalP"/>
    </source>
</evidence>
<protein>
    <submittedName>
        <fullName evidence="5">TRAP transporter substrate-binding protein</fullName>
    </submittedName>
</protein>
<dbReference type="EMBL" id="JAGSHT010000005">
    <property type="protein sequence ID" value="MBZ2195557.1"/>
    <property type="molecule type" value="Genomic_DNA"/>
</dbReference>
<evidence type="ECO:0000256" key="2">
    <source>
        <dbReference type="ARBA" id="ARBA00022448"/>
    </source>
</evidence>
<dbReference type="RefSeq" id="WP_223403613.1">
    <property type="nucleotide sequence ID" value="NZ_JAGSHT010000005.1"/>
</dbReference>
<dbReference type="PANTHER" id="PTHR33376">
    <property type="match status" value="1"/>
</dbReference>
<dbReference type="InterPro" id="IPR004682">
    <property type="entry name" value="TRAP_DctP"/>
</dbReference>
<keyword evidence="2" id="KW-0813">Transport</keyword>
<comment type="caution">
    <text evidence="5">The sequence shown here is derived from an EMBL/GenBank/DDBJ whole genome shotgun (WGS) entry which is preliminary data.</text>
</comment>
<dbReference type="Gene3D" id="3.40.190.170">
    <property type="entry name" value="Bacterial extracellular solute-binding protein, family 7"/>
    <property type="match status" value="1"/>
</dbReference>
<evidence type="ECO:0000313" key="5">
    <source>
        <dbReference type="EMBL" id="MBZ2195557.1"/>
    </source>
</evidence>
<keyword evidence="3 4" id="KW-0732">Signal</keyword>
<evidence type="ECO:0000313" key="6">
    <source>
        <dbReference type="Proteomes" id="UP000826651"/>
    </source>
</evidence>
<accession>A0ABS7S5F1</accession>
<gene>
    <name evidence="5" type="ORF">KCQ71_05290</name>
</gene>
<sequence length="345" mass="37003">MRTTTSARRRAGVLLVAAALTASVAACDQDAINGEGGEAEGEPHVLVAGHQLAADTPFDLGLDEFARLVEEKTDGQVTVEVHPNAELGTETDMFQAMQSGTMDIAIVAPGSIAEFVPQVSILSMPFLVTSREQRDEIINGPIAEDLATSIEEASGVVPMTYFGGGIRQMFFTEPAESIDDINGRLFRVQPSEVLTDSFSAIGLEPTVVAYNELYNALQTGVVGGAENESVFIESQKFYEPASNILITNHEVTIRPVMIAASTLEELPEDLRAAVLEAADEAGAYERDLEATTDDEQLAGLAALDGVTVVEADTSGAFDMVQPVWEQYAAEWGMEDTLQQIIDLRD</sequence>
<dbReference type="InterPro" id="IPR038404">
    <property type="entry name" value="TRAP_DctP_sf"/>
</dbReference>
<dbReference type="NCBIfam" id="NF037995">
    <property type="entry name" value="TRAP_S1"/>
    <property type="match status" value="1"/>
</dbReference>
<dbReference type="PROSITE" id="PS51257">
    <property type="entry name" value="PROKAR_LIPOPROTEIN"/>
    <property type="match status" value="1"/>
</dbReference>
<keyword evidence="6" id="KW-1185">Reference proteome</keyword>
<dbReference type="NCBIfam" id="TIGR00787">
    <property type="entry name" value="dctP"/>
    <property type="match status" value="1"/>
</dbReference>
<dbReference type="InterPro" id="IPR018389">
    <property type="entry name" value="DctP_fam"/>
</dbReference>
<dbReference type="PIRSF" id="PIRSF006470">
    <property type="entry name" value="DctB"/>
    <property type="match status" value="1"/>
</dbReference>